<comment type="caution">
    <text evidence="7">The sequence shown here is derived from an EMBL/GenBank/DDBJ whole genome shotgun (WGS) entry which is preliminary data.</text>
</comment>
<evidence type="ECO:0000256" key="4">
    <source>
        <dbReference type="ARBA" id="ARBA00023136"/>
    </source>
</evidence>
<feature type="transmembrane region" description="Helical" evidence="6">
    <location>
        <begin position="484"/>
        <end position="504"/>
    </location>
</feature>
<evidence type="ECO:0000256" key="2">
    <source>
        <dbReference type="ARBA" id="ARBA00022692"/>
    </source>
</evidence>
<feature type="transmembrane region" description="Helical" evidence="6">
    <location>
        <begin position="178"/>
        <end position="201"/>
    </location>
</feature>
<keyword evidence="8" id="KW-1185">Reference proteome</keyword>
<evidence type="ECO:0000256" key="6">
    <source>
        <dbReference type="SAM" id="Phobius"/>
    </source>
</evidence>
<dbReference type="InterPro" id="IPR036259">
    <property type="entry name" value="MFS_trans_sf"/>
</dbReference>
<feature type="transmembrane region" description="Helical" evidence="6">
    <location>
        <begin position="274"/>
        <end position="296"/>
    </location>
</feature>
<feature type="transmembrane region" description="Helical" evidence="6">
    <location>
        <begin position="363"/>
        <end position="382"/>
    </location>
</feature>
<dbReference type="Proteomes" id="UP001286313">
    <property type="component" value="Unassembled WGS sequence"/>
</dbReference>
<feature type="region of interest" description="Disordered" evidence="5">
    <location>
        <begin position="1"/>
        <end position="93"/>
    </location>
</feature>
<dbReference type="InterPro" id="IPR011701">
    <property type="entry name" value="MFS"/>
</dbReference>
<dbReference type="InterPro" id="IPR049680">
    <property type="entry name" value="FLVCR1-2_SLC49-like"/>
</dbReference>
<dbReference type="Pfam" id="PF07690">
    <property type="entry name" value="MFS_1"/>
    <property type="match status" value="1"/>
</dbReference>
<feature type="transmembrane region" description="Helical" evidence="6">
    <location>
        <begin position="456"/>
        <end position="478"/>
    </location>
</feature>
<dbReference type="PANTHER" id="PTHR10924:SF27">
    <property type="entry name" value="SOLUTE CARRIER FAMILY 49 MEMBER 4"/>
    <property type="match status" value="1"/>
</dbReference>
<dbReference type="PANTHER" id="PTHR10924">
    <property type="entry name" value="MAJOR FACILITATOR SUPERFAMILY PROTEIN-RELATED"/>
    <property type="match status" value="1"/>
</dbReference>
<keyword evidence="4 6" id="KW-0472">Membrane</keyword>
<dbReference type="GO" id="GO:0022857">
    <property type="term" value="F:transmembrane transporter activity"/>
    <property type="evidence" value="ECO:0007669"/>
    <property type="project" value="InterPro"/>
</dbReference>
<protein>
    <submittedName>
        <fullName evidence="7">Uncharacterized protein</fullName>
    </submittedName>
</protein>
<accession>A0AAE1KRD1</accession>
<feature type="transmembrane region" description="Helical" evidence="6">
    <location>
        <begin position="425"/>
        <end position="444"/>
    </location>
</feature>
<proteinExistence type="predicted"/>
<evidence type="ECO:0000256" key="1">
    <source>
        <dbReference type="ARBA" id="ARBA00004141"/>
    </source>
</evidence>
<organism evidence="7 8">
    <name type="scientific">Petrolisthes cinctipes</name>
    <name type="common">Flat porcelain crab</name>
    <dbReference type="NCBI Taxonomy" id="88211"/>
    <lineage>
        <taxon>Eukaryota</taxon>
        <taxon>Metazoa</taxon>
        <taxon>Ecdysozoa</taxon>
        <taxon>Arthropoda</taxon>
        <taxon>Crustacea</taxon>
        <taxon>Multicrustacea</taxon>
        <taxon>Malacostraca</taxon>
        <taxon>Eumalacostraca</taxon>
        <taxon>Eucarida</taxon>
        <taxon>Decapoda</taxon>
        <taxon>Pleocyemata</taxon>
        <taxon>Anomura</taxon>
        <taxon>Galatheoidea</taxon>
        <taxon>Porcellanidae</taxon>
        <taxon>Petrolisthes</taxon>
    </lineage>
</organism>
<feature type="transmembrane region" description="Helical" evidence="6">
    <location>
        <begin position="328"/>
        <end position="351"/>
    </location>
</feature>
<gene>
    <name evidence="7" type="ORF">Pcinc_014444</name>
</gene>
<feature type="transmembrane region" description="Helical" evidence="6">
    <location>
        <begin position="105"/>
        <end position="125"/>
    </location>
</feature>
<evidence type="ECO:0000313" key="8">
    <source>
        <dbReference type="Proteomes" id="UP001286313"/>
    </source>
</evidence>
<feature type="transmembrane region" description="Helical" evidence="6">
    <location>
        <begin position="235"/>
        <end position="254"/>
    </location>
</feature>
<keyword evidence="3 6" id="KW-1133">Transmembrane helix</keyword>
<reference evidence="7" key="1">
    <citation type="submission" date="2023-10" db="EMBL/GenBank/DDBJ databases">
        <title>Genome assemblies of two species of porcelain crab, Petrolisthes cinctipes and Petrolisthes manimaculis (Anomura: Porcellanidae).</title>
        <authorList>
            <person name="Angst P."/>
        </authorList>
    </citation>
    <scope>NUCLEOTIDE SEQUENCE</scope>
    <source>
        <strain evidence="7">PB745_01</strain>
        <tissue evidence="7">Gill</tissue>
    </source>
</reference>
<dbReference type="Gene3D" id="1.20.1250.20">
    <property type="entry name" value="MFS general substrate transporter like domains"/>
    <property type="match status" value="1"/>
</dbReference>
<feature type="compositionally biased region" description="Basic and acidic residues" evidence="5">
    <location>
        <begin position="39"/>
        <end position="85"/>
    </location>
</feature>
<dbReference type="GO" id="GO:0016020">
    <property type="term" value="C:membrane"/>
    <property type="evidence" value="ECO:0007669"/>
    <property type="project" value="UniProtKB-SubCell"/>
</dbReference>
<feature type="transmembrane region" description="Helical" evidence="6">
    <location>
        <begin position="394"/>
        <end position="413"/>
    </location>
</feature>
<feature type="transmembrane region" description="Helical" evidence="6">
    <location>
        <begin position="207"/>
        <end position="228"/>
    </location>
</feature>
<feature type="transmembrane region" description="Helical" evidence="6">
    <location>
        <begin position="145"/>
        <end position="166"/>
    </location>
</feature>
<comment type="subcellular location">
    <subcellularLocation>
        <location evidence="1">Membrane</location>
        <topology evidence="1">Multi-pass membrane protein</topology>
    </subcellularLocation>
</comment>
<keyword evidence="2 6" id="KW-0812">Transmembrane</keyword>
<dbReference type="EMBL" id="JAWQEG010001258">
    <property type="protein sequence ID" value="KAK3881093.1"/>
    <property type="molecule type" value="Genomic_DNA"/>
</dbReference>
<evidence type="ECO:0000256" key="3">
    <source>
        <dbReference type="ARBA" id="ARBA00022989"/>
    </source>
</evidence>
<evidence type="ECO:0000313" key="7">
    <source>
        <dbReference type="EMBL" id="KAK3881093.1"/>
    </source>
</evidence>
<dbReference type="AlphaFoldDB" id="A0AAE1KRD1"/>
<evidence type="ECO:0000256" key="5">
    <source>
        <dbReference type="SAM" id="MobiDB-lite"/>
    </source>
</evidence>
<dbReference type="SUPFAM" id="SSF103473">
    <property type="entry name" value="MFS general substrate transporter"/>
    <property type="match status" value="1"/>
</dbReference>
<sequence length="528" mass="58028">MKLDIHTHPCRTQQNTDSLFPAHERRDEGVGGTTYGACGEKRREGEEKKERREGEEKDEKREGEEKNERGEGEESEVRGEGEDNRGSVIPNQNNTNTKTLYKRRFWILALFSAICFVHNTLWITWGPISETMEAAFPGWSSSTVALLTNWPGIIYEITVLPTCWLIQRYGLRAATLTSIALMTFGTALRCITSVIPAFTVLCHLCAIMVGLSAPAVLSVIPLLAAAWFPTRERTTALAVLLGSHQLGAVGSYLEPLLVSPPSPSISIQELQHDVMLLMYVGVGVTVVLMVAALVYFPSKPPTPPSFTSDSPRVDIIPALRQMVRNKRLVVILCTYAVFAGPSLAWITVLNYSLLPLGFHQNDSMWVGVVSVIASSVVPVLSGRINDLLQGHIKLLLAVFMVGTTICNLWFLLLTNGVIPLSTWQVYVSVVGIIACSYSAVPLFSEAAFDLAYPAPEFLVSGVMIGTDIFVMFLFLLIFNIPNVGYSWVTYTMTLTSSIPILSLLKLKLDTTRADLDCGTPHTSTTLDP</sequence>
<name>A0AAE1KRD1_PETCI</name>